<accession>A0A7K0FYP7</accession>
<reference evidence="1 2" key="1">
    <citation type="submission" date="2019-11" db="EMBL/GenBank/DDBJ databases">
        <title>Pedobacter petrophilus genome.</title>
        <authorList>
            <person name="Feldbauer M.J."/>
            <person name="Newman J.D."/>
        </authorList>
    </citation>
    <scope>NUCLEOTIDE SEQUENCE [LARGE SCALE GENOMIC DNA]</scope>
    <source>
        <strain evidence="1 2">LMG 29686</strain>
    </source>
</reference>
<name>A0A7K0FYP7_9SPHI</name>
<dbReference type="SUPFAM" id="SSF140736">
    <property type="entry name" value="Rv1873-like"/>
    <property type="match status" value="1"/>
</dbReference>
<dbReference type="InterPro" id="IPR036287">
    <property type="entry name" value="Rv1873-like_sf"/>
</dbReference>
<comment type="caution">
    <text evidence="1">The sequence shown here is derived from an EMBL/GenBank/DDBJ whole genome shotgun (WGS) entry which is preliminary data.</text>
</comment>
<protein>
    <submittedName>
        <fullName evidence="1">DUF1810 family protein</fullName>
    </submittedName>
</protein>
<dbReference type="EMBL" id="WKKH01000011">
    <property type="protein sequence ID" value="MRX76330.1"/>
    <property type="molecule type" value="Genomic_DNA"/>
</dbReference>
<organism evidence="1 2">
    <name type="scientific">Pedobacter petrophilus</name>
    <dbReference type="NCBI Taxonomy" id="1908241"/>
    <lineage>
        <taxon>Bacteria</taxon>
        <taxon>Pseudomonadati</taxon>
        <taxon>Bacteroidota</taxon>
        <taxon>Sphingobacteriia</taxon>
        <taxon>Sphingobacteriales</taxon>
        <taxon>Sphingobacteriaceae</taxon>
        <taxon>Pedobacter</taxon>
    </lineage>
</organism>
<dbReference type="Gene3D" id="1.25.40.380">
    <property type="entry name" value="Protein of unknown function DUF1810"/>
    <property type="match status" value="1"/>
</dbReference>
<dbReference type="Proteomes" id="UP000487757">
    <property type="component" value="Unassembled WGS sequence"/>
</dbReference>
<evidence type="ECO:0000313" key="2">
    <source>
        <dbReference type="Proteomes" id="UP000487757"/>
    </source>
</evidence>
<dbReference type="InterPro" id="IPR014937">
    <property type="entry name" value="DUF1810"/>
</dbReference>
<evidence type="ECO:0000313" key="1">
    <source>
        <dbReference type="EMBL" id="MRX76330.1"/>
    </source>
</evidence>
<dbReference type="Pfam" id="PF08837">
    <property type="entry name" value="DUF1810"/>
    <property type="match status" value="1"/>
</dbReference>
<keyword evidence="2" id="KW-1185">Reference proteome</keyword>
<proteinExistence type="predicted"/>
<sequence length="142" mass="16324">MGKNTLDRFLKAQDTNYTDALSEIKNGRKTTHWMWYIFPQISGLGKSEMAKFYSIANFEEARQYLKHPVLGKRLEEISSALLKHSDKSAYEILGSPDDLKLQSSMTLFSGIENAPVVFKEILHYFFEDQADLATIKLLKLEK</sequence>
<dbReference type="AlphaFoldDB" id="A0A7K0FYP7"/>
<gene>
    <name evidence="1" type="ORF">GJU39_09530</name>
</gene>
<dbReference type="RefSeq" id="WP_154280556.1">
    <property type="nucleotide sequence ID" value="NZ_JBHUJQ010000001.1"/>
</dbReference>
<dbReference type="PIRSF" id="PIRSF008546">
    <property type="entry name" value="UCP008546"/>
    <property type="match status" value="1"/>
</dbReference>
<dbReference type="OrthoDB" id="9801870at2"/>